<keyword evidence="3" id="KW-0479">Metal-binding</keyword>
<dbReference type="GO" id="GO:0006102">
    <property type="term" value="P:isocitrate metabolic process"/>
    <property type="evidence" value="ECO:0007669"/>
    <property type="project" value="TreeGrafter"/>
</dbReference>
<dbReference type="SMART" id="SM01329">
    <property type="entry name" value="Iso_dh"/>
    <property type="match status" value="1"/>
</dbReference>
<dbReference type="PANTHER" id="PTHR11835">
    <property type="entry name" value="DECARBOXYLATING DEHYDROGENASES-ISOCITRATE, ISOPROPYLMALATE, TARTRATE"/>
    <property type="match status" value="1"/>
</dbReference>
<dbReference type="Gene3D" id="3.50.30.40">
    <property type="entry name" value="Ribonuclease E inhibitor RraA/RraA-like"/>
    <property type="match status" value="1"/>
</dbReference>
<dbReference type="RefSeq" id="WP_173238016.1">
    <property type="nucleotide sequence ID" value="NZ_AP022839.1"/>
</dbReference>
<dbReference type="InterPro" id="IPR036704">
    <property type="entry name" value="RraA/RraA-like_sf"/>
</dbReference>
<dbReference type="GO" id="GO:0006099">
    <property type="term" value="P:tricarboxylic acid cycle"/>
    <property type="evidence" value="ECO:0007669"/>
    <property type="project" value="TreeGrafter"/>
</dbReference>
<keyword evidence="2" id="KW-0560">Oxidoreductase</keyword>
<feature type="binding site" evidence="3">
    <location>
        <begin position="486"/>
        <end position="489"/>
    </location>
    <ligand>
        <name>substrate</name>
    </ligand>
</feature>
<dbReference type="CDD" id="cd16841">
    <property type="entry name" value="RraA_family"/>
    <property type="match status" value="1"/>
</dbReference>
<evidence type="ECO:0000256" key="1">
    <source>
        <dbReference type="ARBA" id="ARBA00007769"/>
    </source>
</evidence>
<dbReference type="Pfam" id="PF00180">
    <property type="entry name" value="Iso_dh"/>
    <property type="match status" value="1"/>
</dbReference>
<dbReference type="AlphaFoldDB" id="A0A6F8T976"/>
<comment type="cofactor">
    <cofactor evidence="3">
        <name>Mg(2+)</name>
        <dbReference type="ChEBI" id="CHEBI:18420"/>
    </cofactor>
</comment>
<dbReference type="SUPFAM" id="SSF53659">
    <property type="entry name" value="Isocitrate/Isopropylmalate dehydrogenase-like"/>
    <property type="match status" value="1"/>
</dbReference>
<dbReference type="SUPFAM" id="SSF89562">
    <property type="entry name" value="RraA-like"/>
    <property type="match status" value="1"/>
</dbReference>
<feature type="binding site" evidence="3">
    <location>
        <position position="508"/>
    </location>
    <ligand>
        <name>substrate</name>
    </ligand>
</feature>
<organism evidence="5 6">
    <name type="scientific">Legionella antarctica</name>
    <dbReference type="NCBI Taxonomy" id="2708020"/>
    <lineage>
        <taxon>Bacteria</taxon>
        <taxon>Pseudomonadati</taxon>
        <taxon>Pseudomonadota</taxon>
        <taxon>Gammaproteobacteria</taxon>
        <taxon>Legionellales</taxon>
        <taxon>Legionellaceae</taxon>
        <taxon>Legionella</taxon>
    </lineage>
</organism>
<dbReference type="EMBL" id="AP022839">
    <property type="protein sequence ID" value="BCA96783.1"/>
    <property type="molecule type" value="Genomic_DNA"/>
</dbReference>
<dbReference type="KEGG" id="lant:TUM19329_31440"/>
<gene>
    <name evidence="5" type="primary">dlpA</name>
    <name evidence="5" type="ORF">TUM19329_31440</name>
</gene>
<evidence type="ECO:0000259" key="4">
    <source>
        <dbReference type="SMART" id="SM01329"/>
    </source>
</evidence>
<dbReference type="GO" id="GO:0004449">
    <property type="term" value="F:isocitrate dehydrogenase (NAD+) activity"/>
    <property type="evidence" value="ECO:0007669"/>
    <property type="project" value="TreeGrafter"/>
</dbReference>
<dbReference type="Gene3D" id="3.40.718.10">
    <property type="entry name" value="Isopropylmalate Dehydrogenase"/>
    <property type="match status" value="1"/>
</dbReference>
<reference evidence="5" key="1">
    <citation type="journal article" date="2020" name="Microbiol. Resour. Announc.">
        <title>Complete Genome Sequence of Novel Psychrotolerant Legionella Strain TUM19329, Isolated from Antarctic Lake Sediment.</title>
        <authorList>
            <person name="Shimada S."/>
            <person name="Nakai R."/>
            <person name="Aoki K."/>
            <person name="Shimoeda N."/>
            <person name="Ohno G."/>
            <person name="Miyazaki Y."/>
            <person name="Kudoh S."/>
            <person name="Imura S."/>
            <person name="Watanabe K."/>
            <person name="Ishii Y."/>
            <person name="Tateda K."/>
        </authorList>
    </citation>
    <scope>NUCLEOTIDE SEQUENCE [LARGE SCALE GENOMIC DNA]</scope>
    <source>
        <strain evidence="5">TUM19329</strain>
    </source>
</reference>
<dbReference type="PANTHER" id="PTHR11835:SF34">
    <property type="entry name" value="ISOCITRATE DEHYDROGENASE [NAD] SUBUNIT ALPHA, MITOCHONDRIAL"/>
    <property type="match status" value="1"/>
</dbReference>
<accession>A0A6F8T976</accession>
<feature type="binding site" evidence="3">
    <location>
        <position position="509"/>
    </location>
    <ligand>
        <name>Mg(2+)</name>
        <dbReference type="ChEBI" id="CHEBI:18420"/>
    </ligand>
</feature>
<protein>
    <submittedName>
        <fullName evidence="5">Protein DlpA</fullName>
    </submittedName>
</protein>
<dbReference type="GO" id="GO:0000287">
    <property type="term" value="F:magnesium ion binding"/>
    <property type="evidence" value="ECO:0007669"/>
    <property type="project" value="InterPro"/>
</dbReference>
<evidence type="ECO:0000256" key="3">
    <source>
        <dbReference type="PIRSR" id="PIRSR605493-1"/>
    </source>
</evidence>
<keyword evidence="3" id="KW-0460">Magnesium</keyword>
<dbReference type="InterPro" id="IPR024084">
    <property type="entry name" value="IsoPropMal-DH-like_dom"/>
</dbReference>
<name>A0A6F8T976_9GAMM</name>
<proteinExistence type="inferred from homology"/>
<evidence type="ECO:0000313" key="5">
    <source>
        <dbReference type="EMBL" id="BCA96783.1"/>
    </source>
</evidence>
<dbReference type="InterPro" id="IPR019818">
    <property type="entry name" value="IsoCit/isopropylmalate_DH_CS"/>
</dbReference>
<dbReference type="InterPro" id="IPR005493">
    <property type="entry name" value="RraA/RraA-like"/>
</dbReference>
<keyword evidence="6" id="KW-1185">Reference proteome</keyword>
<dbReference type="PROSITE" id="PS00470">
    <property type="entry name" value="IDH_IMDH"/>
    <property type="match status" value="1"/>
</dbReference>
<dbReference type="GO" id="GO:0051287">
    <property type="term" value="F:NAD binding"/>
    <property type="evidence" value="ECO:0007669"/>
    <property type="project" value="InterPro"/>
</dbReference>
<comment type="similarity">
    <text evidence="1">Belongs to the isocitrate and isopropylmalate dehydrogenases family.</text>
</comment>
<sequence>MKPNNELKIAVLPGDGIGIEVTHAALPIIKALNLPVQLSFGEIGWSYWQNEGNPFPDKTWQLIAESNSVLLGAITSKPQREAKKELAEKFQKNNLHYISPIIQLRQKLDLFANVRPCFSINNHAEKKFNFCIIRENTEGLYSGFDFYPIPESIHNLLSNDQHWQSTPVNEISCALRLQSKAGLLRLFNFAFQYANSNGLKRVTFADKPNVLRQSSEFAREIFEKVASLYPYIDADILNVDAVALWMIRRPEEFGVIVTENMFGDILSDVGAGIMGGLGFAPSANIGQKGSYFEPIHGSGPRMRNNSANPSAMFLSISMLLDHFGYQSQAKKIINAVIAVVNKNRVVTYDLGGNATTVDMANAIIDQCLNCNYDLNMDSFSIKNNELKQNILNNGLNMNEHLQKLYSFSSAELSDALDSCGIEGALLNIKPLSPGMKLIGPAYTVQYKSNQKKASAFKNAANYIDSIPAKSVIVIDNNGRSDCTVWGDILTQIAIQKDIAGTVVHGAVRDVEAIRKANYPVYSTAVHMRSGKNRIHKNNEQCPLVINEVTINPGDIIFADDNGVLVIPLNSVIDIMNKANTIKLTENNIKAAIRSGSSLEQARKDYRYDQPWLDDEKK</sequence>
<evidence type="ECO:0000256" key="2">
    <source>
        <dbReference type="ARBA" id="ARBA00023002"/>
    </source>
</evidence>
<feature type="domain" description="Isopropylmalate dehydrogenase-like" evidence="4">
    <location>
        <begin position="8"/>
        <end position="363"/>
    </location>
</feature>
<dbReference type="Pfam" id="PF03737">
    <property type="entry name" value="RraA-like"/>
    <property type="match status" value="1"/>
</dbReference>
<dbReference type="Proteomes" id="UP000502894">
    <property type="component" value="Chromosome"/>
</dbReference>
<evidence type="ECO:0000313" key="6">
    <source>
        <dbReference type="Proteomes" id="UP000502894"/>
    </source>
</evidence>